<evidence type="ECO:0000256" key="3">
    <source>
        <dbReference type="ARBA" id="ARBA00022723"/>
    </source>
</evidence>
<comment type="cofactor">
    <cofactor evidence="2">
        <name>Mg(2+)</name>
        <dbReference type="ChEBI" id="CHEBI:18420"/>
    </cofactor>
</comment>
<dbReference type="SFLD" id="SFLDS00005">
    <property type="entry name" value="Isoprenoid_Synthase_Type_I"/>
    <property type="match status" value="1"/>
</dbReference>
<dbReference type="InterPro" id="IPR005630">
    <property type="entry name" value="Terpene_synthase_metal-bd"/>
</dbReference>
<name>A0A482AP82_9LAMI</name>
<dbReference type="Gene3D" id="1.10.600.10">
    <property type="entry name" value="Farnesyl Diphosphate Synthase"/>
    <property type="match status" value="1"/>
</dbReference>
<evidence type="ECO:0000256" key="4">
    <source>
        <dbReference type="ARBA" id="ARBA00022842"/>
    </source>
</evidence>
<feature type="domain" description="Terpene synthase metal-binding" evidence="6">
    <location>
        <begin position="284"/>
        <end position="521"/>
    </location>
</feature>
<protein>
    <submittedName>
        <fullName evidence="7">Synthase 3</fullName>
    </submittedName>
</protein>
<evidence type="ECO:0000259" key="5">
    <source>
        <dbReference type="Pfam" id="PF01397"/>
    </source>
</evidence>
<dbReference type="FunFam" id="1.50.10.130:FF:000001">
    <property type="entry name" value="Isoprene synthase, chloroplastic"/>
    <property type="match status" value="1"/>
</dbReference>
<keyword evidence="3" id="KW-0479">Metal-binding</keyword>
<dbReference type="InterPro" id="IPR044814">
    <property type="entry name" value="Terpene_cyclase_plant_C1"/>
</dbReference>
<organism evidence="7">
    <name type="scientific">Ocimum tenuiflorum</name>
    <dbReference type="NCBI Taxonomy" id="204149"/>
    <lineage>
        <taxon>Eukaryota</taxon>
        <taxon>Viridiplantae</taxon>
        <taxon>Streptophyta</taxon>
        <taxon>Embryophyta</taxon>
        <taxon>Tracheophyta</taxon>
        <taxon>Spermatophyta</taxon>
        <taxon>Magnoliopsida</taxon>
        <taxon>eudicotyledons</taxon>
        <taxon>Gunneridae</taxon>
        <taxon>Pentapetalae</taxon>
        <taxon>asterids</taxon>
        <taxon>lamiids</taxon>
        <taxon>Lamiales</taxon>
        <taxon>Lamiaceae</taxon>
        <taxon>Nepetoideae</taxon>
        <taxon>Ocimeae</taxon>
        <taxon>Ociminae</taxon>
        <taxon>Ocimum</taxon>
    </lineage>
</organism>
<sequence>MSSLIMQVLPIPKHFHNSPAVRRRASSVVPLCCSLQTGGRRSGGYQPALWDFDSIQLLKTTNCEDERHLTKRVDLIGQVKKMLVDVGVNDVARLELIDELHRLGISWHFEDEIIEILYSSHRSWVDPTDLYSTSLGFRLLRQYGIPVSQEVFDCFKNDKGTNFKPSLGNDIKGLLQLYEASFLQTQGEETLELAKEFATNLLHKKLEGSDHEIDNNLLSSIRGALEFPAHWRVQMPNARSYMNAYKKRADMNPTVFELAKVDMNIVQAQFQQELQETSRWWEHTRLAQQLPFVRDRIVECYLWTTGVLQRREHRYERIMLTKINALVTTIDDVFDIYGTLEELHLFTTAIQRWGDNDSMMQLPPYMQLCFLALQDFVIEMGYDILKEKGFNSIAYTQKTWVDLIESYLIEAKWYYNGYKPSMEEYIKNAWISIGGVPILSHIFFRLTNSVKKEDVDRMHQYHDAVRASCTILRLADDMGTSLVEVERGDVPKSLQCIMNEKKCGVEDARKHVRSMIEETWKLMNTEMMRVDSPFSKHFLEAAANLGRMAQFVYQDGSDGFGMQHSKVNNLLRGLLFEPYA</sequence>
<dbReference type="GO" id="GO:0010597">
    <property type="term" value="P:green leaf volatile biosynthetic process"/>
    <property type="evidence" value="ECO:0007669"/>
    <property type="project" value="UniProtKB-ARBA"/>
</dbReference>
<dbReference type="InterPro" id="IPR008930">
    <property type="entry name" value="Terpenoid_cyclase/PrenylTrfase"/>
</dbReference>
<dbReference type="PANTHER" id="PTHR31225">
    <property type="entry name" value="OS04G0344100 PROTEIN-RELATED"/>
    <property type="match status" value="1"/>
</dbReference>
<dbReference type="SFLD" id="SFLDG01604">
    <property type="entry name" value="Terpene_Cyclase_Like_1_C_Termi"/>
    <property type="match status" value="1"/>
</dbReference>
<feature type="domain" description="Terpene synthase N-terminal" evidence="5">
    <location>
        <begin position="62"/>
        <end position="225"/>
    </location>
</feature>
<dbReference type="Gene3D" id="1.50.10.130">
    <property type="entry name" value="Terpene synthase, N-terminal domain"/>
    <property type="match status" value="1"/>
</dbReference>
<reference evidence="7" key="1">
    <citation type="journal article" date="2019" name="Physiol. Mol. Biol. Plants">
        <title>Terpene profiling, transcriptome analysis and characterization of cis-?-terpineol synthase from Ocimum.</title>
        <authorList>
            <person name="Anand A."/>
            <person name="Jayaramaiah R.H."/>
            <person name="Beedkar S.D."/>
            <person name="Dholakia B.B."/>
            <person name="Lavhale S.G."/>
            <person name="Punekar S.A."/>
            <person name="Gade W.N."/>
            <person name="Thulasiram H.V."/>
            <person name="Giri A.P."/>
        </authorList>
    </citation>
    <scope>NUCLEOTIDE SEQUENCE</scope>
</reference>
<dbReference type="AlphaFoldDB" id="A0A482AP82"/>
<dbReference type="CDD" id="cd00684">
    <property type="entry name" value="Terpene_cyclase_plant_C1"/>
    <property type="match status" value="1"/>
</dbReference>
<evidence type="ECO:0000313" key="7">
    <source>
        <dbReference type="EMBL" id="QBL54246.1"/>
    </source>
</evidence>
<dbReference type="PANTHER" id="PTHR31225:SF9">
    <property type="entry name" value="TERPENE SYNTHASE 10"/>
    <property type="match status" value="1"/>
</dbReference>
<dbReference type="InterPro" id="IPR008949">
    <property type="entry name" value="Isoprenoid_synthase_dom_sf"/>
</dbReference>
<dbReference type="GO" id="GO:0016099">
    <property type="term" value="P:monoterpenoid biosynthetic process"/>
    <property type="evidence" value="ECO:0007669"/>
    <property type="project" value="UniProtKB-ARBA"/>
</dbReference>
<dbReference type="GO" id="GO:0000287">
    <property type="term" value="F:magnesium ion binding"/>
    <property type="evidence" value="ECO:0007669"/>
    <property type="project" value="InterPro"/>
</dbReference>
<keyword evidence="4" id="KW-0460">Magnesium</keyword>
<dbReference type="GO" id="GO:0016102">
    <property type="term" value="P:diterpenoid biosynthetic process"/>
    <property type="evidence" value="ECO:0007669"/>
    <property type="project" value="InterPro"/>
</dbReference>
<dbReference type="EMBL" id="MH925777">
    <property type="protein sequence ID" value="QBL54246.1"/>
    <property type="molecule type" value="mRNA"/>
</dbReference>
<dbReference type="InterPro" id="IPR034741">
    <property type="entry name" value="Terpene_cyclase-like_1_C"/>
</dbReference>
<dbReference type="SFLD" id="SFLDG01019">
    <property type="entry name" value="Terpene_Cyclase_Like_1_C_Termi"/>
    <property type="match status" value="1"/>
</dbReference>
<dbReference type="SUPFAM" id="SSF48239">
    <property type="entry name" value="Terpenoid cyclases/Protein prenyltransferases"/>
    <property type="match status" value="1"/>
</dbReference>
<evidence type="ECO:0000256" key="1">
    <source>
        <dbReference type="ARBA" id="ARBA00001936"/>
    </source>
</evidence>
<dbReference type="SUPFAM" id="SSF48576">
    <property type="entry name" value="Terpenoid synthases"/>
    <property type="match status" value="1"/>
</dbReference>
<dbReference type="InterPro" id="IPR050148">
    <property type="entry name" value="Terpene_synthase-like"/>
</dbReference>
<dbReference type="GO" id="GO:0046248">
    <property type="term" value="P:alpha-pinene biosynthetic process"/>
    <property type="evidence" value="ECO:0007669"/>
    <property type="project" value="UniProtKB-ARBA"/>
</dbReference>
<comment type="cofactor">
    <cofactor evidence="1">
        <name>Mn(2+)</name>
        <dbReference type="ChEBI" id="CHEBI:29035"/>
    </cofactor>
</comment>
<proteinExistence type="evidence at transcript level"/>
<dbReference type="Pfam" id="PF01397">
    <property type="entry name" value="Terpene_synth"/>
    <property type="match status" value="1"/>
</dbReference>
<dbReference type="GO" id="GO:0050550">
    <property type="term" value="F:pinene synthase activity"/>
    <property type="evidence" value="ECO:0007669"/>
    <property type="project" value="UniProtKB-ARBA"/>
</dbReference>
<dbReference type="FunFam" id="1.10.600.10:FF:000007">
    <property type="entry name" value="Isoprene synthase, chloroplastic"/>
    <property type="match status" value="1"/>
</dbReference>
<evidence type="ECO:0000259" key="6">
    <source>
        <dbReference type="Pfam" id="PF03936"/>
    </source>
</evidence>
<dbReference type="InterPro" id="IPR036965">
    <property type="entry name" value="Terpene_synth_N_sf"/>
</dbReference>
<evidence type="ECO:0000256" key="2">
    <source>
        <dbReference type="ARBA" id="ARBA00001946"/>
    </source>
</evidence>
<dbReference type="Pfam" id="PF03936">
    <property type="entry name" value="Terpene_synth_C"/>
    <property type="match status" value="1"/>
</dbReference>
<dbReference type="InterPro" id="IPR001906">
    <property type="entry name" value="Terpene_synth_N"/>
</dbReference>
<accession>A0A482AP82</accession>